<keyword evidence="4" id="KW-1185">Reference proteome</keyword>
<keyword evidence="1" id="KW-0732">Signal</keyword>
<dbReference type="PANTHER" id="PTHR46825">
    <property type="entry name" value="D-ALANYL-D-ALANINE-CARBOXYPEPTIDASE/ENDOPEPTIDASE AMPH"/>
    <property type="match status" value="1"/>
</dbReference>
<dbReference type="InterPro" id="IPR050491">
    <property type="entry name" value="AmpC-like"/>
</dbReference>
<dbReference type="PANTHER" id="PTHR46825:SF9">
    <property type="entry name" value="BETA-LACTAMASE-RELATED DOMAIN-CONTAINING PROTEIN"/>
    <property type="match status" value="1"/>
</dbReference>
<name>A0ABV6FDQ0_9BURK</name>
<dbReference type="Pfam" id="PF00144">
    <property type="entry name" value="Beta-lactamase"/>
    <property type="match status" value="1"/>
</dbReference>
<organism evidence="3 4">
    <name type="scientific">Massilia consociata</name>
    <dbReference type="NCBI Taxonomy" id="760117"/>
    <lineage>
        <taxon>Bacteria</taxon>
        <taxon>Pseudomonadati</taxon>
        <taxon>Pseudomonadota</taxon>
        <taxon>Betaproteobacteria</taxon>
        <taxon>Burkholderiales</taxon>
        <taxon>Oxalobacteraceae</taxon>
        <taxon>Telluria group</taxon>
        <taxon>Massilia</taxon>
    </lineage>
</organism>
<evidence type="ECO:0000256" key="1">
    <source>
        <dbReference type="SAM" id="SignalP"/>
    </source>
</evidence>
<sequence>MRLATLALLSAIAFSAGAQADSLDDALLKEMQRRHVPGLSVLVIKDGKVVKEKGYGLANVEHRVPVTPQTVFQSGSVGKTFTAALILLLAQDGKLSLDDPIARHLPDTPPAWEKITIRHLLAHTSGLGDPYEIIDFRKDYTDEELIALEAKIPVRSAPGEKWAYSNMGYHLLGFIANRAGGKFYGDQLRERIFAPLGMDTRVITEADIVPHRAAGYEWKDGALKNQAWVAPRLNTTADGSLYLTARDLARWDQALYGDKILDARLRAASFTPAKLNDGSDAPYGYGWFVDKVKGRTHISHGGAWQGFRSHLCRYVDDKLTVVILANSASARPAKFANMVAAHYVPSLFDAPAKPIADKDPAASAQVRAAMDRFARGEAPAGLNAQLGAEFTPAVLARVAEALGEAGALRSVALLASQDKDGGRSLRYRYSYDNETLLVSVMLDKAGRFSGFRFMPE</sequence>
<dbReference type="RefSeq" id="WP_379678474.1">
    <property type="nucleotide sequence ID" value="NZ_JBHLWP010000009.1"/>
</dbReference>
<keyword evidence="3" id="KW-0378">Hydrolase</keyword>
<gene>
    <name evidence="3" type="ORF">ACFFJK_07060</name>
</gene>
<feature type="signal peptide" evidence="1">
    <location>
        <begin position="1"/>
        <end position="20"/>
    </location>
</feature>
<accession>A0ABV6FDQ0</accession>
<dbReference type="Gene3D" id="3.40.710.10">
    <property type="entry name" value="DD-peptidase/beta-lactamase superfamily"/>
    <property type="match status" value="1"/>
</dbReference>
<evidence type="ECO:0000259" key="2">
    <source>
        <dbReference type="Pfam" id="PF00144"/>
    </source>
</evidence>
<comment type="caution">
    <text evidence="3">The sequence shown here is derived from an EMBL/GenBank/DDBJ whole genome shotgun (WGS) entry which is preliminary data.</text>
</comment>
<evidence type="ECO:0000313" key="4">
    <source>
        <dbReference type="Proteomes" id="UP001589773"/>
    </source>
</evidence>
<reference evidence="3 4" key="1">
    <citation type="submission" date="2024-09" db="EMBL/GenBank/DDBJ databases">
        <authorList>
            <person name="Sun Q."/>
            <person name="Mori K."/>
        </authorList>
    </citation>
    <scope>NUCLEOTIDE SEQUENCE [LARGE SCALE GENOMIC DNA]</scope>
    <source>
        <strain evidence="3 4">CCM 7792</strain>
    </source>
</reference>
<evidence type="ECO:0000313" key="3">
    <source>
        <dbReference type="EMBL" id="MFC0251644.1"/>
    </source>
</evidence>
<dbReference type="InterPro" id="IPR001466">
    <property type="entry name" value="Beta-lactam-related"/>
</dbReference>
<dbReference type="InterPro" id="IPR012338">
    <property type="entry name" value="Beta-lactam/transpept-like"/>
</dbReference>
<dbReference type="EMBL" id="JBHLWP010000009">
    <property type="protein sequence ID" value="MFC0251644.1"/>
    <property type="molecule type" value="Genomic_DNA"/>
</dbReference>
<dbReference type="EC" id="3.-.-.-" evidence="3"/>
<protein>
    <submittedName>
        <fullName evidence="3">Serine hydrolase domain-containing protein</fullName>
        <ecNumber evidence="3">3.-.-.-</ecNumber>
    </submittedName>
</protein>
<feature type="chain" id="PRO_5047144990" evidence="1">
    <location>
        <begin position="21"/>
        <end position="456"/>
    </location>
</feature>
<dbReference type="SUPFAM" id="SSF56601">
    <property type="entry name" value="beta-lactamase/transpeptidase-like"/>
    <property type="match status" value="1"/>
</dbReference>
<proteinExistence type="predicted"/>
<dbReference type="GO" id="GO:0016787">
    <property type="term" value="F:hydrolase activity"/>
    <property type="evidence" value="ECO:0007669"/>
    <property type="project" value="UniProtKB-KW"/>
</dbReference>
<feature type="domain" description="Beta-lactamase-related" evidence="2">
    <location>
        <begin position="26"/>
        <end position="340"/>
    </location>
</feature>
<dbReference type="Proteomes" id="UP001589773">
    <property type="component" value="Unassembled WGS sequence"/>
</dbReference>